<feature type="signal peptide" evidence="1">
    <location>
        <begin position="1"/>
        <end position="16"/>
    </location>
</feature>
<dbReference type="PANTHER" id="PTHR33539">
    <property type="entry name" value="UPF0764 PROTEIN C16ORF89"/>
    <property type="match status" value="1"/>
</dbReference>
<organism evidence="2 3">
    <name type="scientific">Henosepilachna vigintioctopunctata</name>
    <dbReference type="NCBI Taxonomy" id="420089"/>
    <lineage>
        <taxon>Eukaryota</taxon>
        <taxon>Metazoa</taxon>
        <taxon>Ecdysozoa</taxon>
        <taxon>Arthropoda</taxon>
        <taxon>Hexapoda</taxon>
        <taxon>Insecta</taxon>
        <taxon>Pterygota</taxon>
        <taxon>Neoptera</taxon>
        <taxon>Endopterygota</taxon>
        <taxon>Coleoptera</taxon>
        <taxon>Polyphaga</taxon>
        <taxon>Cucujiformia</taxon>
        <taxon>Coccinelloidea</taxon>
        <taxon>Coccinellidae</taxon>
        <taxon>Epilachninae</taxon>
        <taxon>Epilachnini</taxon>
        <taxon>Henosepilachna</taxon>
    </lineage>
</organism>
<dbReference type="EMBL" id="JARQZJ010000121">
    <property type="protein sequence ID" value="KAK9887680.1"/>
    <property type="molecule type" value="Genomic_DNA"/>
</dbReference>
<keyword evidence="1" id="KW-0732">Signal</keyword>
<dbReference type="PANTHER" id="PTHR33539:SF1">
    <property type="entry name" value="UPF0764 PROTEIN C16ORF89"/>
    <property type="match status" value="1"/>
</dbReference>
<keyword evidence="3" id="KW-1185">Reference proteome</keyword>
<comment type="caution">
    <text evidence="2">The sequence shown here is derived from an EMBL/GenBank/DDBJ whole genome shotgun (WGS) entry which is preliminary data.</text>
</comment>
<proteinExistence type="predicted"/>
<feature type="chain" id="PRO_5043598327" evidence="1">
    <location>
        <begin position="17"/>
        <end position="317"/>
    </location>
</feature>
<protein>
    <submittedName>
        <fullName evidence="2">Uncharacterized protein</fullName>
    </submittedName>
</protein>
<gene>
    <name evidence="2" type="ORF">WA026_000002</name>
</gene>
<dbReference type="Pfam" id="PF15882">
    <property type="entry name" value="DUF4735"/>
    <property type="match status" value="1"/>
</dbReference>
<evidence type="ECO:0000313" key="2">
    <source>
        <dbReference type="EMBL" id="KAK9887680.1"/>
    </source>
</evidence>
<dbReference type="Proteomes" id="UP001431783">
    <property type="component" value="Unassembled WGS sequence"/>
</dbReference>
<reference evidence="2 3" key="1">
    <citation type="submission" date="2023-03" db="EMBL/GenBank/DDBJ databases">
        <title>Genome insight into feeding habits of ladybird beetles.</title>
        <authorList>
            <person name="Li H.-S."/>
            <person name="Huang Y.-H."/>
            <person name="Pang H."/>
        </authorList>
    </citation>
    <scope>NUCLEOTIDE SEQUENCE [LARGE SCALE GENOMIC DNA]</scope>
    <source>
        <strain evidence="2">SYSU_2023b</strain>
        <tissue evidence="2">Whole body</tissue>
    </source>
</reference>
<dbReference type="GO" id="GO:0005829">
    <property type="term" value="C:cytosol"/>
    <property type="evidence" value="ECO:0007669"/>
    <property type="project" value="TreeGrafter"/>
</dbReference>
<name>A0AAW1UZ16_9CUCU</name>
<dbReference type="GO" id="GO:0016020">
    <property type="term" value="C:membrane"/>
    <property type="evidence" value="ECO:0007669"/>
    <property type="project" value="TreeGrafter"/>
</dbReference>
<dbReference type="AlphaFoldDB" id="A0AAW1UZ16"/>
<sequence>MILLCCVTILIHVSLCSKKQEIIFEISQALYKTVNYIVENEDKLDLQSYFGIVRAKALLDEINLQWLDRNNVFLILKINKKTECLLKMKSFLQTKRNWVLRILQYNLWRKKIHYKYLKNACTIVTKNETIQLLSRLYNEAETSCITPEMFEFCVNSMHERIHSPFTINHHGMENSCEYFMLNKYYGIGYETTHRLLYIQTMERWSYKDRRTSHQNLIKPICLNIYNQASATNGKGPFFDLFLEQIFLCGVEGYMEFLNLNWLKFILNNQQLEGCFSLFEKNYMVNFTTNTRCSEHATGLATATLSLLVHFHASFVKN</sequence>
<evidence type="ECO:0000313" key="3">
    <source>
        <dbReference type="Proteomes" id="UP001431783"/>
    </source>
</evidence>
<evidence type="ECO:0000256" key="1">
    <source>
        <dbReference type="SAM" id="SignalP"/>
    </source>
</evidence>
<dbReference type="InterPro" id="IPR031751">
    <property type="entry name" value="DUF4735"/>
</dbReference>
<accession>A0AAW1UZ16</accession>